<feature type="region of interest" description="Disordered" evidence="5">
    <location>
        <begin position="391"/>
        <end position="412"/>
    </location>
</feature>
<protein>
    <submittedName>
        <fullName evidence="8">Major facilitator superfamily transporter</fullName>
    </submittedName>
</protein>
<dbReference type="InterPro" id="IPR050549">
    <property type="entry name" value="MFS_Trehalose_Transporter"/>
</dbReference>
<dbReference type="SUPFAM" id="SSF103473">
    <property type="entry name" value="MFS general substrate transporter"/>
    <property type="match status" value="1"/>
</dbReference>
<feature type="transmembrane region" description="Helical" evidence="6">
    <location>
        <begin position="360"/>
        <end position="382"/>
    </location>
</feature>
<feature type="compositionally biased region" description="Basic and acidic residues" evidence="5">
    <location>
        <begin position="398"/>
        <end position="412"/>
    </location>
</feature>
<evidence type="ECO:0000256" key="2">
    <source>
        <dbReference type="ARBA" id="ARBA00022692"/>
    </source>
</evidence>
<dbReference type="GeneID" id="94841350"/>
<evidence type="ECO:0000256" key="1">
    <source>
        <dbReference type="ARBA" id="ARBA00004141"/>
    </source>
</evidence>
<evidence type="ECO:0000256" key="6">
    <source>
        <dbReference type="SAM" id="Phobius"/>
    </source>
</evidence>
<dbReference type="InterPro" id="IPR036259">
    <property type="entry name" value="MFS_trans_sf"/>
</dbReference>
<dbReference type="FunFam" id="1.20.1250.20:FF:000279">
    <property type="entry name" value="Major facilitator superfamily protein"/>
    <property type="match status" value="1"/>
</dbReference>
<feature type="domain" description="Major facilitator superfamily (MFS) profile" evidence="7">
    <location>
        <begin position="8"/>
        <end position="386"/>
    </location>
</feature>
<dbReference type="GO" id="GO:0022857">
    <property type="term" value="F:transmembrane transporter activity"/>
    <property type="evidence" value="ECO:0007669"/>
    <property type="project" value="InterPro"/>
</dbReference>
<dbReference type="AlphaFoldDB" id="A0A1J4JW50"/>
<organism evidence="8 9">
    <name type="scientific">Tritrichomonas foetus</name>
    <dbReference type="NCBI Taxonomy" id="1144522"/>
    <lineage>
        <taxon>Eukaryota</taxon>
        <taxon>Metamonada</taxon>
        <taxon>Parabasalia</taxon>
        <taxon>Tritrichomonadida</taxon>
        <taxon>Tritrichomonadidae</taxon>
        <taxon>Tritrichomonas</taxon>
    </lineage>
</organism>
<evidence type="ECO:0000256" key="4">
    <source>
        <dbReference type="ARBA" id="ARBA00023136"/>
    </source>
</evidence>
<evidence type="ECO:0000259" key="7">
    <source>
        <dbReference type="PROSITE" id="PS50850"/>
    </source>
</evidence>
<feature type="transmembrane region" description="Helical" evidence="6">
    <location>
        <begin position="49"/>
        <end position="70"/>
    </location>
</feature>
<dbReference type="EMBL" id="MLAK01000829">
    <property type="protein sequence ID" value="OHT03359.1"/>
    <property type="molecule type" value="Genomic_DNA"/>
</dbReference>
<dbReference type="Proteomes" id="UP000179807">
    <property type="component" value="Unassembled WGS sequence"/>
</dbReference>
<dbReference type="PANTHER" id="PTHR48021:SF1">
    <property type="entry name" value="GH07001P-RELATED"/>
    <property type="match status" value="1"/>
</dbReference>
<dbReference type="PROSITE" id="PS50850">
    <property type="entry name" value="MFS"/>
    <property type="match status" value="1"/>
</dbReference>
<feature type="transmembrane region" description="Helical" evidence="6">
    <location>
        <begin position="243"/>
        <end position="261"/>
    </location>
</feature>
<feature type="transmembrane region" description="Helical" evidence="6">
    <location>
        <begin position="204"/>
        <end position="223"/>
    </location>
</feature>
<feature type="transmembrane region" description="Helical" evidence="6">
    <location>
        <begin position="7"/>
        <end position="29"/>
    </location>
</feature>
<comment type="subcellular location">
    <subcellularLocation>
        <location evidence="1">Membrane</location>
        <topology evidence="1">Multi-pass membrane protein</topology>
    </subcellularLocation>
</comment>
<keyword evidence="4 6" id="KW-0472">Membrane</keyword>
<keyword evidence="2 6" id="KW-0812">Transmembrane</keyword>
<keyword evidence="3 6" id="KW-1133">Transmembrane helix</keyword>
<dbReference type="Pfam" id="PF00083">
    <property type="entry name" value="Sugar_tr"/>
    <property type="match status" value="2"/>
</dbReference>
<dbReference type="PANTHER" id="PTHR48021">
    <property type="match status" value="1"/>
</dbReference>
<dbReference type="PRINTS" id="PR00171">
    <property type="entry name" value="SUGRTRNSPORT"/>
</dbReference>
<name>A0A1J4JW50_9EUKA</name>
<gene>
    <name evidence="8" type="ORF">TRFO_29216</name>
</gene>
<dbReference type="InterPro" id="IPR005828">
    <property type="entry name" value="MFS_sugar_transport-like"/>
</dbReference>
<feature type="transmembrane region" description="Helical" evidence="6">
    <location>
        <begin position="268"/>
        <end position="290"/>
    </location>
</feature>
<comment type="caution">
    <text evidence="8">The sequence shown here is derived from an EMBL/GenBank/DDBJ whole genome shotgun (WGS) entry which is preliminary data.</text>
</comment>
<evidence type="ECO:0000256" key="3">
    <source>
        <dbReference type="ARBA" id="ARBA00022989"/>
    </source>
</evidence>
<dbReference type="RefSeq" id="XP_068356495.1">
    <property type="nucleotide sequence ID" value="XM_068506646.1"/>
</dbReference>
<evidence type="ECO:0000256" key="5">
    <source>
        <dbReference type="SAM" id="MobiDB-lite"/>
    </source>
</evidence>
<reference evidence="8" key="1">
    <citation type="submission" date="2016-10" db="EMBL/GenBank/DDBJ databases">
        <authorList>
            <person name="Benchimol M."/>
            <person name="Almeida L.G."/>
            <person name="Vasconcelos A.T."/>
            <person name="Perreira-Neves A."/>
            <person name="Rosa I.A."/>
            <person name="Tasca T."/>
            <person name="Bogo M.R."/>
            <person name="de Souza W."/>
        </authorList>
    </citation>
    <scope>NUCLEOTIDE SEQUENCE [LARGE SCALE GENOMIC DNA]</scope>
    <source>
        <strain evidence="8">K</strain>
    </source>
</reference>
<keyword evidence="9" id="KW-1185">Reference proteome</keyword>
<dbReference type="VEuPathDB" id="TrichDB:TRFO_29216"/>
<feature type="transmembrane region" description="Helical" evidence="6">
    <location>
        <begin position="136"/>
        <end position="157"/>
    </location>
</feature>
<feature type="transmembrane region" description="Helical" evidence="6">
    <location>
        <begin position="331"/>
        <end position="354"/>
    </location>
</feature>
<feature type="transmembrane region" description="Helical" evidence="6">
    <location>
        <begin position="163"/>
        <end position="184"/>
    </location>
</feature>
<evidence type="ECO:0000313" key="8">
    <source>
        <dbReference type="EMBL" id="OHT03359.1"/>
    </source>
</evidence>
<sequence length="412" mass="44615">MNIPKISIPIISGLLLMMGGISTGLTLAYPSPASSDLIAKFDLSSIQNTMFNVSGLLAALAGAVVINIIIPIIGKNSALLLTAFINFGSFLGIGLSNSMWLIFFMRCLNGMTLGCFSTICPVYLCEIAPEEKINSYGFLNQIGLSIGFLLPSLFGFFSDYSQNALLCMIPSVILFLGCIFIPSIKQQEAVKVSPLNVFKFPKEFIIAVLLMFFLQFSGINALLSNLETIITNSKIDMNTSLVAVIANIVQICSTIFASFLVDRFGNKICWIVSTAGQAIAFILLCLQQKLNLPGPVFLVGLFLEQLTYGIGTGPIPFSLTSQLFPVEVKPSAMGICTGISWAFSAIICFLWPVMEDGMGLGYSFLFFACVSLLAVLFGVFLIQSKPCKDVDTSSSVESIERRLSKQPDEAEL</sequence>
<proteinExistence type="predicted"/>
<accession>A0A1J4JW50</accession>
<feature type="transmembrane region" description="Helical" evidence="6">
    <location>
        <begin position="296"/>
        <end position="319"/>
    </location>
</feature>
<dbReference type="OrthoDB" id="6612291at2759"/>
<dbReference type="InterPro" id="IPR003663">
    <property type="entry name" value="Sugar/inositol_transpt"/>
</dbReference>
<dbReference type="InterPro" id="IPR020846">
    <property type="entry name" value="MFS_dom"/>
</dbReference>
<evidence type="ECO:0000313" key="9">
    <source>
        <dbReference type="Proteomes" id="UP000179807"/>
    </source>
</evidence>
<dbReference type="Gene3D" id="1.20.1250.20">
    <property type="entry name" value="MFS general substrate transporter like domains"/>
    <property type="match status" value="2"/>
</dbReference>
<feature type="transmembrane region" description="Helical" evidence="6">
    <location>
        <begin position="77"/>
        <end position="95"/>
    </location>
</feature>
<dbReference type="GO" id="GO:0016020">
    <property type="term" value="C:membrane"/>
    <property type="evidence" value="ECO:0007669"/>
    <property type="project" value="UniProtKB-SubCell"/>
</dbReference>